<dbReference type="Gene3D" id="2.60.40.10">
    <property type="entry name" value="Immunoglobulins"/>
    <property type="match status" value="1"/>
</dbReference>
<name>A0A347UCU6_9RHOB</name>
<evidence type="ECO:0000259" key="2">
    <source>
        <dbReference type="Pfam" id="PF08770"/>
    </source>
</evidence>
<evidence type="ECO:0000313" key="5">
    <source>
        <dbReference type="Proteomes" id="UP000261704"/>
    </source>
</evidence>
<dbReference type="OrthoDB" id="8538315at2"/>
<dbReference type="InterPro" id="IPR030831">
    <property type="entry name" value="Fuse-rel_SoxYZ"/>
</dbReference>
<dbReference type="InterPro" id="IPR032711">
    <property type="entry name" value="SoxY"/>
</dbReference>
<dbReference type="InterPro" id="IPR014880">
    <property type="entry name" value="SoxZ_dom"/>
</dbReference>
<dbReference type="EMBL" id="CP032125">
    <property type="protein sequence ID" value="AXX96674.1"/>
    <property type="molecule type" value="Genomic_DNA"/>
</dbReference>
<gene>
    <name evidence="4" type="ORF">BAR1_01200</name>
</gene>
<feature type="signal peptide" evidence="1">
    <location>
        <begin position="1"/>
        <end position="20"/>
    </location>
</feature>
<organism evidence="4 5">
    <name type="scientific">Profundibacter amoris</name>
    <dbReference type="NCBI Taxonomy" id="2171755"/>
    <lineage>
        <taxon>Bacteria</taxon>
        <taxon>Pseudomonadati</taxon>
        <taxon>Pseudomonadota</taxon>
        <taxon>Alphaproteobacteria</taxon>
        <taxon>Rhodobacterales</taxon>
        <taxon>Paracoccaceae</taxon>
        <taxon>Profundibacter</taxon>
    </lineage>
</organism>
<dbReference type="Proteomes" id="UP000261704">
    <property type="component" value="Chromosome"/>
</dbReference>
<proteinExistence type="predicted"/>
<accession>A0A347UCU6</accession>
<dbReference type="Pfam" id="PF08770">
    <property type="entry name" value="SoxZ"/>
    <property type="match status" value="1"/>
</dbReference>
<dbReference type="InterPro" id="IPR038162">
    <property type="entry name" value="SoxY_sf"/>
</dbReference>
<protein>
    <submittedName>
        <fullName evidence="4">Quinoprotein dehydrogenase-associated SoxYZ-like carrier</fullName>
    </submittedName>
</protein>
<dbReference type="SUPFAM" id="SSF81296">
    <property type="entry name" value="E set domains"/>
    <property type="match status" value="1"/>
</dbReference>
<keyword evidence="1" id="KW-0732">Signal</keyword>
<feature type="chain" id="PRO_5016880449" evidence="1">
    <location>
        <begin position="21"/>
        <end position="279"/>
    </location>
</feature>
<keyword evidence="5" id="KW-1185">Reference proteome</keyword>
<evidence type="ECO:0000256" key="1">
    <source>
        <dbReference type="SAM" id="SignalP"/>
    </source>
</evidence>
<dbReference type="Pfam" id="PF13501">
    <property type="entry name" value="SoxY"/>
    <property type="match status" value="1"/>
</dbReference>
<dbReference type="AlphaFoldDB" id="A0A347UCU6"/>
<dbReference type="InterPro" id="IPR014756">
    <property type="entry name" value="Ig_E-set"/>
</dbReference>
<feature type="domain" description="Ig-like SoxY" evidence="3">
    <location>
        <begin position="41"/>
        <end position="147"/>
    </location>
</feature>
<sequence length="279" mass="30470">MKNMLIGAALAALMSTGAIAGEAVKNPLVNGETWTDLKYDVVEDMPLIQSDDLFTLDAPFRAFDAATVPVHITQSEGSEARIEKLILVVDENPSPLVAEFTFGENMGALDFETRVRVNSYSNVRAIGITEGGDAYMTGRYVKASGGCSAPASKDAAAALASLGKMKIRQFDDLDQPAQSSADQTGQRRVAQIMIKHPNYSGLSRDQITHLFVLARFIDVLKVYQGDDLLFKMEAGISISEDPSFRFTYTDNGSDTLRIYAEDTEGEVFEQTFPKDKIAM</sequence>
<feature type="domain" description="Sulphur oxidation protein SoxZ" evidence="2">
    <location>
        <begin position="181"/>
        <end position="272"/>
    </location>
</feature>
<dbReference type="KEGG" id="pamo:BAR1_01200"/>
<evidence type="ECO:0000259" key="3">
    <source>
        <dbReference type="Pfam" id="PF13501"/>
    </source>
</evidence>
<dbReference type="RefSeq" id="WP_118941332.1">
    <property type="nucleotide sequence ID" value="NZ_CP032125.1"/>
</dbReference>
<dbReference type="Gene3D" id="2.60.40.2470">
    <property type="entry name" value="SoxY domain"/>
    <property type="match status" value="1"/>
</dbReference>
<evidence type="ECO:0000313" key="4">
    <source>
        <dbReference type="EMBL" id="AXX96674.1"/>
    </source>
</evidence>
<dbReference type="InterPro" id="IPR013783">
    <property type="entry name" value="Ig-like_fold"/>
</dbReference>
<dbReference type="NCBIfam" id="TIGR04557">
    <property type="entry name" value="fuse_rel_SoxYZ"/>
    <property type="match status" value="1"/>
</dbReference>
<reference evidence="4 5" key="1">
    <citation type="submission" date="2018-09" db="EMBL/GenBank/DDBJ databases">
        <title>Profundibacter amoris BAR1 gen. nov., sp. nov., a new member of the Roseobacter clade isolated at Lokis Castle Vent Field on the Arctic Mid-Oceanic Ridge.</title>
        <authorList>
            <person name="Le Moine Bauer S."/>
            <person name="Sjoeberg A.G."/>
            <person name="L'Haridon S."/>
            <person name="Stokke R."/>
            <person name="Roalkvam I."/>
            <person name="Steen I.H."/>
            <person name="Dahle H."/>
        </authorList>
    </citation>
    <scope>NUCLEOTIDE SEQUENCE [LARGE SCALE GENOMIC DNA]</scope>
    <source>
        <strain evidence="4 5">BAR1</strain>
    </source>
</reference>